<evidence type="ECO:0000313" key="2">
    <source>
        <dbReference type="Proteomes" id="UP000281094"/>
    </source>
</evidence>
<accession>A0A3L7JEJ0</accession>
<dbReference type="Proteomes" id="UP000281094">
    <property type="component" value="Unassembled WGS sequence"/>
</dbReference>
<protein>
    <submittedName>
        <fullName evidence="1">Uncharacterized protein</fullName>
    </submittedName>
</protein>
<evidence type="ECO:0000313" key="1">
    <source>
        <dbReference type="EMBL" id="RLQ88890.1"/>
    </source>
</evidence>
<dbReference type="RefSeq" id="WP_121645858.1">
    <property type="nucleotide sequence ID" value="NZ_RCWN01000001.1"/>
</dbReference>
<name>A0A3L7JEJ0_9HYPH</name>
<dbReference type="EMBL" id="RCWN01000001">
    <property type="protein sequence ID" value="RLQ88890.1"/>
    <property type="molecule type" value="Genomic_DNA"/>
</dbReference>
<reference evidence="1 2" key="1">
    <citation type="submission" date="2018-10" db="EMBL/GenBank/DDBJ databases">
        <title>Notoacmeibacter sp. M2BS9Y-3-1, whole genome shotgun sequence.</title>
        <authorList>
            <person name="Tuo L."/>
        </authorList>
    </citation>
    <scope>NUCLEOTIDE SEQUENCE [LARGE SCALE GENOMIC DNA]</scope>
    <source>
        <strain evidence="1 2">M2BS9Y-3-1</strain>
    </source>
</reference>
<organism evidence="1 2">
    <name type="scientific">Notoacmeibacter ruber</name>
    <dbReference type="NCBI Taxonomy" id="2670375"/>
    <lineage>
        <taxon>Bacteria</taxon>
        <taxon>Pseudomonadati</taxon>
        <taxon>Pseudomonadota</taxon>
        <taxon>Alphaproteobacteria</taxon>
        <taxon>Hyphomicrobiales</taxon>
        <taxon>Notoacmeibacteraceae</taxon>
        <taxon>Notoacmeibacter</taxon>
    </lineage>
</organism>
<gene>
    <name evidence="1" type="ORF">D8780_12305</name>
</gene>
<dbReference type="AlphaFoldDB" id="A0A3L7JEJ0"/>
<proteinExistence type="predicted"/>
<sequence>MDQTIHELRDRLSRFRQRFDDHRGNQVSINPDGMEFLLDELTGMIGLADHALSAAEPSDFPESVFGTLKARGSNVVEFRPGGVRS</sequence>
<comment type="caution">
    <text evidence="1">The sequence shown here is derived from an EMBL/GenBank/DDBJ whole genome shotgun (WGS) entry which is preliminary data.</text>
</comment>
<keyword evidence="2" id="KW-1185">Reference proteome</keyword>